<keyword evidence="4 7" id="KW-0812">Transmembrane</keyword>
<reference evidence="9 10" key="1">
    <citation type="submission" date="2019-02" db="EMBL/GenBank/DDBJ databases">
        <title>Paenibacillus sp. nov., isolated from surface-sterilized tissue of Thalictrum simplex L.</title>
        <authorList>
            <person name="Tuo L."/>
        </authorList>
    </citation>
    <scope>NUCLEOTIDE SEQUENCE [LARGE SCALE GENOMIC DNA]</scope>
    <source>
        <strain evidence="9 10">N2SHLJ1</strain>
    </source>
</reference>
<feature type="transmembrane region" description="Helical" evidence="7">
    <location>
        <begin position="142"/>
        <end position="165"/>
    </location>
</feature>
<dbReference type="Proteomes" id="UP000293142">
    <property type="component" value="Unassembled WGS sequence"/>
</dbReference>
<dbReference type="RefSeq" id="WP_131013674.1">
    <property type="nucleotide sequence ID" value="NZ_SIRE01000008.1"/>
</dbReference>
<dbReference type="OrthoDB" id="9810086at2"/>
<dbReference type="SUPFAM" id="SSF161098">
    <property type="entry name" value="MetI-like"/>
    <property type="match status" value="1"/>
</dbReference>
<feature type="transmembrane region" description="Helical" evidence="7">
    <location>
        <begin position="109"/>
        <end position="130"/>
    </location>
</feature>
<evidence type="ECO:0000256" key="7">
    <source>
        <dbReference type="RuleBase" id="RU363032"/>
    </source>
</evidence>
<dbReference type="CDD" id="cd06261">
    <property type="entry name" value="TM_PBP2"/>
    <property type="match status" value="1"/>
</dbReference>
<dbReference type="InterPro" id="IPR035906">
    <property type="entry name" value="MetI-like_sf"/>
</dbReference>
<dbReference type="PANTHER" id="PTHR32243:SF18">
    <property type="entry name" value="INNER MEMBRANE ABC TRANSPORTER PERMEASE PROTEIN YCJP"/>
    <property type="match status" value="1"/>
</dbReference>
<feature type="transmembrane region" description="Helical" evidence="7">
    <location>
        <begin position="73"/>
        <end position="97"/>
    </location>
</feature>
<feature type="transmembrane region" description="Helical" evidence="7">
    <location>
        <begin position="244"/>
        <end position="265"/>
    </location>
</feature>
<gene>
    <name evidence="9" type="ORF">EYB31_12495</name>
</gene>
<evidence type="ECO:0000313" key="10">
    <source>
        <dbReference type="Proteomes" id="UP000293142"/>
    </source>
</evidence>
<keyword evidence="6 7" id="KW-0472">Membrane</keyword>
<evidence type="ECO:0000256" key="2">
    <source>
        <dbReference type="ARBA" id="ARBA00022448"/>
    </source>
</evidence>
<dbReference type="InterPro" id="IPR000515">
    <property type="entry name" value="MetI-like"/>
</dbReference>
<dbReference type="Pfam" id="PF00528">
    <property type="entry name" value="BPD_transp_1"/>
    <property type="match status" value="1"/>
</dbReference>
<keyword evidence="10" id="KW-1185">Reference proteome</keyword>
<dbReference type="PROSITE" id="PS50928">
    <property type="entry name" value="ABC_TM1"/>
    <property type="match status" value="1"/>
</dbReference>
<sequence length="280" mass="30873">MNQKTGGLKTRMLFSYLFLLVLVIFSLFPALWMFITSIKTSSENFTIPPRLIVENPTIANYSRVIFESQIPRAFLNSVIVTICATALTLVVAILAGYGFSRYKFRGSRLLSSGLLYGQMMPGVVIIIPLYMVFSKIHLTDTYLSLIIADLAITVPMSVIMLRSFLETIPKELEEAAKIDGCSNLGALVRIILPVSLPGIIAVSVYAFLNIWEEFLFALNLTNSDTVRTLPIAINNFSGEFVIDWGAMMGASMVVSVPVLLVFLLCNKFFVKGLSDGSVKG</sequence>
<dbReference type="PANTHER" id="PTHR32243">
    <property type="entry name" value="MALTOSE TRANSPORT SYSTEM PERMEASE-RELATED"/>
    <property type="match status" value="1"/>
</dbReference>
<evidence type="ECO:0000256" key="4">
    <source>
        <dbReference type="ARBA" id="ARBA00022692"/>
    </source>
</evidence>
<dbReference type="AlphaFoldDB" id="A0A4Q9DUF2"/>
<feature type="domain" description="ABC transmembrane type-1" evidence="8">
    <location>
        <begin position="74"/>
        <end position="265"/>
    </location>
</feature>
<name>A0A4Q9DUF2_9BACL</name>
<keyword evidence="2 7" id="KW-0813">Transport</keyword>
<comment type="caution">
    <text evidence="9">The sequence shown here is derived from an EMBL/GenBank/DDBJ whole genome shotgun (WGS) entry which is preliminary data.</text>
</comment>
<dbReference type="EMBL" id="SIRE01000008">
    <property type="protein sequence ID" value="TBL79038.1"/>
    <property type="molecule type" value="Genomic_DNA"/>
</dbReference>
<feature type="transmembrane region" description="Helical" evidence="7">
    <location>
        <begin position="186"/>
        <end position="208"/>
    </location>
</feature>
<evidence type="ECO:0000256" key="6">
    <source>
        <dbReference type="ARBA" id="ARBA00023136"/>
    </source>
</evidence>
<feature type="transmembrane region" description="Helical" evidence="7">
    <location>
        <begin position="12"/>
        <end position="35"/>
    </location>
</feature>
<accession>A0A4Q9DUF2</accession>
<dbReference type="GO" id="GO:0055085">
    <property type="term" value="P:transmembrane transport"/>
    <property type="evidence" value="ECO:0007669"/>
    <property type="project" value="InterPro"/>
</dbReference>
<evidence type="ECO:0000259" key="8">
    <source>
        <dbReference type="PROSITE" id="PS50928"/>
    </source>
</evidence>
<dbReference type="Gene3D" id="1.10.3720.10">
    <property type="entry name" value="MetI-like"/>
    <property type="match status" value="1"/>
</dbReference>
<evidence type="ECO:0000256" key="5">
    <source>
        <dbReference type="ARBA" id="ARBA00022989"/>
    </source>
</evidence>
<evidence type="ECO:0000256" key="3">
    <source>
        <dbReference type="ARBA" id="ARBA00022475"/>
    </source>
</evidence>
<keyword evidence="5 7" id="KW-1133">Transmembrane helix</keyword>
<evidence type="ECO:0000313" key="9">
    <source>
        <dbReference type="EMBL" id="TBL79038.1"/>
    </source>
</evidence>
<dbReference type="InterPro" id="IPR050901">
    <property type="entry name" value="BP-dep_ABC_trans_perm"/>
</dbReference>
<proteinExistence type="inferred from homology"/>
<comment type="subcellular location">
    <subcellularLocation>
        <location evidence="1 7">Cell membrane</location>
        <topology evidence="1 7">Multi-pass membrane protein</topology>
    </subcellularLocation>
</comment>
<organism evidence="9 10">
    <name type="scientific">Paenibacillus thalictri</name>
    <dbReference type="NCBI Taxonomy" id="2527873"/>
    <lineage>
        <taxon>Bacteria</taxon>
        <taxon>Bacillati</taxon>
        <taxon>Bacillota</taxon>
        <taxon>Bacilli</taxon>
        <taxon>Bacillales</taxon>
        <taxon>Paenibacillaceae</taxon>
        <taxon>Paenibacillus</taxon>
    </lineage>
</organism>
<protein>
    <submittedName>
        <fullName evidence="9">Carbohydrate ABC transporter permease</fullName>
    </submittedName>
</protein>
<keyword evidence="3" id="KW-1003">Cell membrane</keyword>
<evidence type="ECO:0000256" key="1">
    <source>
        <dbReference type="ARBA" id="ARBA00004651"/>
    </source>
</evidence>
<comment type="similarity">
    <text evidence="7">Belongs to the binding-protein-dependent transport system permease family.</text>
</comment>
<dbReference type="GO" id="GO:0005886">
    <property type="term" value="C:plasma membrane"/>
    <property type="evidence" value="ECO:0007669"/>
    <property type="project" value="UniProtKB-SubCell"/>
</dbReference>